<feature type="chain" id="PRO_5047454502" description="Ankyrin repeat domain-containing protein" evidence="2">
    <location>
        <begin position="22"/>
        <end position="155"/>
    </location>
</feature>
<keyword evidence="2" id="KW-0732">Signal</keyword>
<dbReference type="PROSITE" id="PS50088">
    <property type="entry name" value="ANK_REPEAT"/>
    <property type="match status" value="1"/>
</dbReference>
<proteinExistence type="predicted"/>
<feature type="repeat" description="ANK" evidence="1">
    <location>
        <begin position="88"/>
        <end position="120"/>
    </location>
</feature>
<keyword evidence="1" id="KW-0040">ANK repeat</keyword>
<evidence type="ECO:0000313" key="3">
    <source>
        <dbReference type="EMBL" id="MDR7149989.1"/>
    </source>
</evidence>
<dbReference type="EMBL" id="JAVDWU010000003">
    <property type="protein sequence ID" value="MDR7149989.1"/>
    <property type="molecule type" value="Genomic_DNA"/>
</dbReference>
<reference evidence="3 4" key="1">
    <citation type="submission" date="2023-07" db="EMBL/GenBank/DDBJ databases">
        <title>Sorghum-associated microbial communities from plants grown in Nebraska, USA.</title>
        <authorList>
            <person name="Schachtman D."/>
        </authorList>
    </citation>
    <scope>NUCLEOTIDE SEQUENCE [LARGE SCALE GENOMIC DNA]</scope>
    <source>
        <strain evidence="3 4">4249</strain>
    </source>
</reference>
<evidence type="ECO:0000256" key="1">
    <source>
        <dbReference type="PROSITE-ProRule" id="PRU00023"/>
    </source>
</evidence>
<dbReference type="InterPro" id="IPR036770">
    <property type="entry name" value="Ankyrin_rpt-contain_sf"/>
</dbReference>
<organism evidence="3 4">
    <name type="scientific">Hydrogenophaga palleronii</name>
    <dbReference type="NCBI Taxonomy" id="65655"/>
    <lineage>
        <taxon>Bacteria</taxon>
        <taxon>Pseudomonadati</taxon>
        <taxon>Pseudomonadota</taxon>
        <taxon>Betaproteobacteria</taxon>
        <taxon>Burkholderiales</taxon>
        <taxon>Comamonadaceae</taxon>
        <taxon>Hydrogenophaga</taxon>
    </lineage>
</organism>
<dbReference type="RefSeq" id="WP_310314949.1">
    <property type="nucleotide sequence ID" value="NZ_JAVDWU010000003.1"/>
</dbReference>
<dbReference type="Gene3D" id="1.25.40.20">
    <property type="entry name" value="Ankyrin repeat-containing domain"/>
    <property type="match status" value="1"/>
</dbReference>
<comment type="caution">
    <text evidence="3">The sequence shown here is derived from an EMBL/GenBank/DDBJ whole genome shotgun (WGS) entry which is preliminary data.</text>
</comment>
<dbReference type="SUPFAM" id="SSF48403">
    <property type="entry name" value="Ankyrin repeat"/>
    <property type="match status" value="1"/>
</dbReference>
<accession>A0ABU1WL29</accession>
<keyword evidence="4" id="KW-1185">Reference proteome</keyword>
<evidence type="ECO:0008006" key="5">
    <source>
        <dbReference type="Google" id="ProtNLM"/>
    </source>
</evidence>
<dbReference type="PROSITE" id="PS50297">
    <property type="entry name" value="ANK_REP_REGION"/>
    <property type="match status" value="1"/>
</dbReference>
<evidence type="ECO:0000256" key="2">
    <source>
        <dbReference type="SAM" id="SignalP"/>
    </source>
</evidence>
<dbReference type="InterPro" id="IPR002110">
    <property type="entry name" value="Ankyrin_rpt"/>
</dbReference>
<feature type="signal peptide" evidence="2">
    <location>
        <begin position="1"/>
        <end position="21"/>
    </location>
</feature>
<evidence type="ECO:0000313" key="4">
    <source>
        <dbReference type="Proteomes" id="UP001265700"/>
    </source>
</evidence>
<protein>
    <recommendedName>
        <fullName evidence="5">Ankyrin repeat domain-containing protein</fullName>
    </recommendedName>
</protein>
<dbReference type="Proteomes" id="UP001265700">
    <property type="component" value="Unassembled WGS sequence"/>
</dbReference>
<name>A0ABU1WL29_9BURK</name>
<gene>
    <name evidence="3" type="ORF">J2W49_001944</name>
</gene>
<sequence length="155" mass="16615">MNKLWCAAILAVWMASSRASADSLRSVGIKTNDKTGCALSDGKTVIGSTIHLMADAYGNHPKLKDETILEIITAAIKVGCNLHEANPSGLSPLNSAILLNQPVLVRLLLESGANRNLKISGSKAFLTGKDSFGLYEILKSRKDMAEIGSLLERHQ</sequence>